<gene>
    <name evidence="1" type="ORF">L2E82_35903</name>
</gene>
<reference evidence="2" key="1">
    <citation type="journal article" date="2022" name="Mol. Ecol. Resour.">
        <title>The genomes of chicory, endive, great burdock and yacon provide insights into Asteraceae palaeo-polyploidization history and plant inulin production.</title>
        <authorList>
            <person name="Fan W."/>
            <person name="Wang S."/>
            <person name="Wang H."/>
            <person name="Wang A."/>
            <person name="Jiang F."/>
            <person name="Liu H."/>
            <person name="Zhao H."/>
            <person name="Xu D."/>
            <person name="Zhang Y."/>
        </authorList>
    </citation>
    <scope>NUCLEOTIDE SEQUENCE [LARGE SCALE GENOMIC DNA]</scope>
    <source>
        <strain evidence="2">cv. Punajuju</strain>
    </source>
</reference>
<dbReference type="EMBL" id="CM042014">
    <property type="protein sequence ID" value="KAI3724136.1"/>
    <property type="molecule type" value="Genomic_DNA"/>
</dbReference>
<evidence type="ECO:0000313" key="1">
    <source>
        <dbReference type="EMBL" id="KAI3724136.1"/>
    </source>
</evidence>
<sequence length="262" mass="27697">MSMENNTCLNKLEGKVAIITGGASGLGEATAHLFAKHGARAVVIADIQDELGKSVSVSIGSHRCTYIHCDVTDEVQVKSLVESTVETYGQLDIMFSNAGIVSKSNQTIVDLDMNHFDDLFAVNVHGMAACLKHAARSMVEKKVKGIIICTASVVGKFAMPQHTDYSVSKHAVIALMKSASKQLGQYGIRVNSVSPAVVATPLMCNMLGTEAAEVEKYAEPFTSLKGVVLKAEDIAEAVLFLASGESGFITGHDLAVDGGFTC</sequence>
<reference evidence="1 2" key="2">
    <citation type="journal article" date="2022" name="Mol. Ecol. Resour.">
        <title>The genomes of chicory, endive, great burdock and yacon provide insights into Asteraceae paleo-polyploidization history and plant inulin production.</title>
        <authorList>
            <person name="Fan W."/>
            <person name="Wang S."/>
            <person name="Wang H."/>
            <person name="Wang A."/>
            <person name="Jiang F."/>
            <person name="Liu H."/>
            <person name="Zhao H."/>
            <person name="Xu D."/>
            <person name="Zhang Y."/>
        </authorList>
    </citation>
    <scope>NUCLEOTIDE SEQUENCE [LARGE SCALE GENOMIC DNA]</scope>
    <source>
        <strain evidence="2">cv. Punajuju</strain>
        <tissue evidence="1">Leaves</tissue>
    </source>
</reference>
<name>A0ACB9BQ42_CICIN</name>
<comment type="caution">
    <text evidence="1">The sequence shown here is derived from an EMBL/GenBank/DDBJ whole genome shotgun (WGS) entry which is preliminary data.</text>
</comment>
<accession>A0ACB9BQ42</accession>
<dbReference type="Proteomes" id="UP001055811">
    <property type="component" value="Linkage Group LG06"/>
</dbReference>
<organism evidence="1 2">
    <name type="scientific">Cichorium intybus</name>
    <name type="common">Chicory</name>
    <dbReference type="NCBI Taxonomy" id="13427"/>
    <lineage>
        <taxon>Eukaryota</taxon>
        <taxon>Viridiplantae</taxon>
        <taxon>Streptophyta</taxon>
        <taxon>Embryophyta</taxon>
        <taxon>Tracheophyta</taxon>
        <taxon>Spermatophyta</taxon>
        <taxon>Magnoliopsida</taxon>
        <taxon>eudicotyledons</taxon>
        <taxon>Gunneridae</taxon>
        <taxon>Pentapetalae</taxon>
        <taxon>asterids</taxon>
        <taxon>campanulids</taxon>
        <taxon>Asterales</taxon>
        <taxon>Asteraceae</taxon>
        <taxon>Cichorioideae</taxon>
        <taxon>Cichorieae</taxon>
        <taxon>Cichoriinae</taxon>
        <taxon>Cichorium</taxon>
    </lineage>
</organism>
<evidence type="ECO:0000313" key="2">
    <source>
        <dbReference type="Proteomes" id="UP001055811"/>
    </source>
</evidence>
<proteinExistence type="predicted"/>
<protein>
    <submittedName>
        <fullName evidence="1">Uncharacterized protein</fullName>
    </submittedName>
</protein>
<keyword evidence="2" id="KW-1185">Reference proteome</keyword>